<dbReference type="InterPro" id="IPR054422">
    <property type="entry name" value="TetR-like_HI_0893_C"/>
</dbReference>
<evidence type="ECO:0000256" key="2">
    <source>
        <dbReference type="PROSITE-ProRule" id="PRU00335"/>
    </source>
</evidence>
<dbReference type="PROSITE" id="PS01081">
    <property type="entry name" value="HTH_TETR_1"/>
    <property type="match status" value="1"/>
</dbReference>
<comment type="caution">
    <text evidence="4">The sequence shown here is derived from an EMBL/GenBank/DDBJ whole genome shotgun (WGS) entry which is preliminary data.</text>
</comment>
<keyword evidence="1 2" id="KW-0238">DNA-binding</keyword>
<sequence length="188" mass="21858">MIKKDKKSIVLESTLELVSEQGIYSTSMSQISKHAKIAVGTIYLYFPNKEDLINSLYFNIKTDLADYVFKNYSEDNSIEERFFILFKNIINYFIMHPKEFSFVEQYVNSSMIPSHIKEEVVDVFKKANNLFKEAYEKKVIKDLPIEMLIALIDGATFSIVRLYLKGNIKIDEDIINSGINAIWDSIKR</sequence>
<accession>A0A1V4SY30</accession>
<feature type="domain" description="HTH tetR-type" evidence="3">
    <location>
        <begin position="4"/>
        <end position="64"/>
    </location>
</feature>
<dbReference type="InterPro" id="IPR009057">
    <property type="entry name" value="Homeodomain-like_sf"/>
</dbReference>
<dbReference type="Pfam" id="PF22604">
    <property type="entry name" value="TetR_HI_0893_C"/>
    <property type="match status" value="1"/>
</dbReference>
<name>A0A1V4SY30_9CLOT</name>
<dbReference type="PANTHER" id="PTHR43479">
    <property type="entry name" value="ACREF/ENVCD OPERON REPRESSOR-RELATED"/>
    <property type="match status" value="1"/>
</dbReference>
<evidence type="ECO:0000259" key="3">
    <source>
        <dbReference type="PROSITE" id="PS50977"/>
    </source>
</evidence>
<dbReference type="Proteomes" id="UP000191448">
    <property type="component" value="Unassembled WGS sequence"/>
</dbReference>
<evidence type="ECO:0000313" key="4">
    <source>
        <dbReference type="EMBL" id="OPX49746.1"/>
    </source>
</evidence>
<protein>
    <submittedName>
        <fullName evidence="4">HTH-type transcriptional repressor Bm3R1</fullName>
    </submittedName>
</protein>
<reference evidence="4 5" key="1">
    <citation type="submission" date="2016-02" db="EMBL/GenBank/DDBJ databases">
        <title>Genome sequence of Clostridium thermobutyricum DSM 4928.</title>
        <authorList>
            <person name="Poehlein A."/>
            <person name="Daniel R."/>
        </authorList>
    </citation>
    <scope>NUCLEOTIDE SEQUENCE [LARGE SCALE GENOMIC DNA]</scope>
    <source>
        <strain evidence="4 5">DSM 4928</strain>
    </source>
</reference>
<dbReference type="AlphaFoldDB" id="A0A1V4SY30"/>
<dbReference type="OrthoDB" id="9812993at2"/>
<dbReference type="GO" id="GO:0003677">
    <property type="term" value="F:DNA binding"/>
    <property type="evidence" value="ECO:0007669"/>
    <property type="project" value="UniProtKB-UniRule"/>
</dbReference>
<dbReference type="InterPro" id="IPR023772">
    <property type="entry name" value="DNA-bd_HTH_TetR-type_CS"/>
</dbReference>
<dbReference type="SUPFAM" id="SSF46689">
    <property type="entry name" value="Homeodomain-like"/>
    <property type="match status" value="1"/>
</dbReference>
<evidence type="ECO:0000313" key="5">
    <source>
        <dbReference type="Proteomes" id="UP000191448"/>
    </source>
</evidence>
<dbReference type="PROSITE" id="PS50977">
    <property type="entry name" value="HTH_TETR_2"/>
    <property type="match status" value="1"/>
</dbReference>
<dbReference type="EMBL" id="LTAY01000021">
    <property type="protein sequence ID" value="OPX49746.1"/>
    <property type="molecule type" value="Genomic_DNA"/>
</dbReference>
<gene>
    <name evidence="4" type="primary">bm3R1</name>
    <name evidence="4" type="ORF">CLTHE_04770</name>
</gene>
<dbReference type="Gene3D" id="1.10.357.10">
    <property type="entry name" value="Tetracycline Repressor, domain 2"/>
    <property type="match status" value="1"/>
</dbReference>
<dbReference type="InterPro" id="IPR001647">
    <property type="entry name" value="HTH_TetR"/>
</dbReference>
<organism evidence="4 5">
    <name type="scientific">Clostridium thermobutyricum DSM 4928</name>
    <dbReference type="NCBI Taxonomy" id="1121339"/>
    <lineage>
        <taxon>Bacteria</taxon>
        <taxon>Bacillati</taxon>
        <taxon>Bacillota</taxon>
        <taxon>Clostridia</taxon>
        <taxon>Eubacteriales</taxon>
        <taxon>Clostridiaceae</taxon>
        <taxon>Clostridium</taxon>
    </lineage>
</organism>
<dbReference type="PANTHER" id="PTHR43479:SF11">
    <property type="entry name" value="ACREF_ENVCD OPERON REPRESSOR-RELATED"/>
    <property type="match status" value="1"/>
</dbReference>
<proteinExistence type="predicted"/>
<dbReference type="InterPro" id="IPR050624">
    <property type="entry name" value="HTH-type_Tx_Regulator"/>
</dbReference>
<feature type="DNA-binding region" description="H-T-H motif" evidence="2">
    <location>
        <begin position="27"/>
        <end position="46"/>
    </location>
</feature>
<dbReference type="PRINTS" id="PR00455">
    <property type="entry name" value="HTHTETR"/>
</dbReference>
<dbReference type="RefSeq" id="WP_080021830.1">
    <property type="nucleotide sequence ID" value="NZ_LTAY01000021.1"/>
</dbReference>
<evidence type="ECO:0000256" key="1">
    <source>
        <dbReference type="ARBA" id="ARBA00023125"/>
    </source>
</evidence>
<dbReference type="Pfam" id="PF00440">
    <property type="entry name" value="TetR_N"/>
    <property type="match status" value="1"/>
</dbReference>